<dbReference type="CDD" id="cd07011">
    <property type="entry name" value="cupin_PMI_type_I_N"/>
    <property type="match status" value="1"/>
</dbReference>
<organism evidence="10 11">
    <name type="scientific">Phytoactinopolyspora mesophila</name>
    <dbReference type="NCBI Taxonomy" id="2650750"/>
    <lineage>
        <taxon>Bacteria</taxon>
        <taxon>Bacillati</taxon>
        <taxon>Actinomycetota</taxon>
        <taxon>Actinomycetes</taxon>
        <taxon>Jiangellales</taxon>
        <taxon>Jiangellaceae</taxon>
        <taxon>Phytoactinopolyspora</taxon>
    </lineage>
</organism>
<dbReference type="GO" id="GO:0008270">
    <property type="term" value="F:zinc ion binding"/>
    <property type="evidence" value="ECO:0007669"/>
    <property type="project" value="InterPro"/>
</dbReference>
<feature type="domain" description="Phosphomannose isomerase type I catalytic" evidence="9">
    <location>
        <begin position="5"/>
        <end position="147"/>
    </location>
</feature>
<feature type="binding site" evidence="8">
    <location>
        <position position="95"/>
    </location>
    <ligand>
        <name>Zn(2+)</name>
        <dbReference type="ChEBI" id="CHEBI:29105"/>
    </ligand>
</feature>
<dbReference type="PIRSF" id="PIRSF001480">
    <property type="entry name" value="Mannose-6-phosphate_isomerase"/>
    <property type="match status" value="1"/>
</dbReference>
<evidence type="ECO:0000256" key="7">
    <source>
        <dbReference type="PIRSR" id="PIRSR001480-1"/>
    </source>
</evidence>
<dbReference type="GO" id="GO:0009298">
    <property type="term" value="P:GDP-mannose biosynthetic process"/>
    <property type="evidence" value="ECO:0007669"/>
    <property type="project" value="InterPro"/>
</dbReference>
<comment type="cofactor">
    <cofactor evidence="8">
        <name>Zn(2+)</name>
        <dbReference type="ChEBI" id="CHEBI:29105"/>
    </cofactor>
    <text evidence="8">Binds 1 zinc ion per subunit.</text>
</comment>
<dbReference type="Proteomes" id="UP000460435">
    <property type="component" value="Unassembled WGS sequence"/>
</dbReference>
<dbReference type="GO" id="GO:0004476">
    <property type="term" value="F:mannose-6-phosphate isomerase activity"/>
    <property type="evidence" value="ECO:0007669"/>
    <property type="project" value="UniProtKB-EC"/>
</dbReference>
<feature type="binding site" evidence="8">
    <location>
        <position position="253"/>
    </location>
    <ligand>
        <name>Zn(2+)</name>
        <dbReference type="ChEBI" id="CHEBI:29105"/>
    </ligand>
</feature>
<sequence length="393" mass="41372">MAVLLENPVRSYAWGSATVIPDLLGLDPTGDPQAELWVGAHPGSPSVVAGDGRTLDQYIAADPAGALGPGVLDRFGAALPYLLKILAIERPLSIQAHPTIAQAAEGFDAEDAAGTPLGSPKRSYQDRNHKPEMVVALTEFEALLGFRDPAEVAAALELSGREEFTQAIAMLRQGDGLRRLVTAWLSLPESEAVRIARTLADEARAHSSHEPFAVVDQLAATYPDDRGLLLALLMRRIRLNPGEAAFVAAGVPHAYLSGFAVEPQASSDNTLRAGLTPKHVDAAEVLRILRYEPDGGMLIVPQDTQAGEQVYPVPGLDEFRLARLQLDAEEIRPSGSGPRVVLVVDGAVAVRAGSAQDAGDSLQLRSGQAAFVPASEPDVVVSGTGTAFTVTPG</sequence>
<proteinExistence type="inferred from homology"/>
<dbReference type="AlphaFoldDB" id="A0A7K3M9D7"/>
<dbReference type="PANTHER" id="PTHR10309">
    <property type="entry name" value="MANNOSE-6-PHOSPHATE ISOMERASE"/>
    <property type="match status" value="1"/>
</dbReference>
<evidence type="ECO:0000259" key="9">
    <source>
        <dbReference type="Pfam" id="PF20511"/>
    </source>
</evidence>
<evidence type="ECO:0000313" key="10">
    <source>
        <dbReference type="EMBL" id="NDL59961.1"/>
    </source>
</evidence>
<dbReference type="InterPro" id="IPR014710">
    <property type="entry name" value="RmlC-like_jellyroll"/>
</dbReference>
<dbReference type="EMBL" id="WLZY01000009">
    <property type="protein sequence ID" value="NDL59961.1"/>
    <property type="molecule type" value="Genomic_DNA"/>
</dbReference>
<evidence type="ECO:0000256" key="4">
    <source>
        <dbReference type="ARBA" id="ARBA00022723"/>
    </source>
</evidence>
<evidence type="ECO:0000256" key="3">
    <source>
        <dbReference type="ARBA" id="ARBA00011956"/>
    </source>
</evidence>
<dbReference type="Gene3D" id="2.60.120.10">
    <property type="entry name" value="Jelly Rolls"/>
    <property type="match status" value="2"/>
</dbReference>
<accession>A0A7K3M9D7</accession>
<comment type="similarity">
    <text evidence="2">Belongs to the mannose-6-phosphate isomerase type 1 family.</text>
</comment>
<gene>
    <name evidence="10" type="primary">manA</name>
    <name evidence="10" type="ORF">F7O44_23075</name>
</gene>
<evidence type="ECO:0000313" key="11">
    <source>
        <dbReference type="Proteomes" id="UP000460435"/>
    </source>
</evidence>
<dbReference type="RefSeq" id="WP_162452670.1">
    <property type="nucleotide sequence ID" value="NZ_WLZY01000009.1"/>
</dbReference>
<dbReference type="EC" id="5.3.1.8" evidence="3"/>
<dbReference type="GO" id="GO:0005829">
    <property type="term" value="C:cytosol"/>
    <property type="evidence" value="ECO:0007669"/>
    <property type="project" value="TreeGrafter"/>
</dbReference>
<evidence type="ECO:0000256" key="6">
    <source>
        <dbReference type="ARBA" id="ARBA00023235"/>
    </source>
</evidence>
<comment type="catalytic activity">
    <reaction evidence="1">
        <text>D-mannose 6-phosphate = D-fructose 6-phosphate</text>
        <dbReference type="Rhea" id="RHEA:12356"/>
        <dbReference type="ChEBI" id="CHEBI:58735"/>
        <dbReference type="ChEBI" id="CHEBI:61527"/>
        <dbReference type="EC" id="5.3.1.8"/>
    </reaction>
</comment>
<evidence type="ECO:0000256" key="1">
    <source>
        <dbReference type="ARBA" id="ARBA00000757"/>
    </source>
</evidence>
<dbReference type="InterPro" id="IPR011051">
    <property type="entry name" value="RmlC_Cupin_sf"/>
</dbReference>
<protein>
    <recommendedName>
        <fullName evidence="3">mannose-6-phosphate isomerase</fullName>
        <ecNumber evidence="3">5.3.1.8</ecNumber>
    </recommendedName>
</protein>
<dbReference type="GO" id="GO:0005975">
    <property type="term" value="P:carbohydrate metabolic process"/>
    <property type="evidence" value="ECO:0007669"/>
    <property type="project" value="InterPro"/>
</dbReference>
<dbReference type="InterPro" id="IPR046457">
    <property type="entry name" value="PMI_typeI_cat"/>
</dbReference>
<dbReference type="Gene3D" id="1.10.441.10">
    <property type="entry name" value="Phosphomannose Isomerase, domain 2"/>
    <property type="match status" value="1"/>
</dbReference>
<reference evidence="10 11" key="1">
    <citation type="submission" date="2019-11" db="EMBL/GenBank/DDBJ databases">
        <authorList>
            <person name="Li X.-J."/>
            <person name="Feng X.-M."/>
        </authorList>
    </citation>
    <scope>NUCLEOTIDE SEQUENCE [LARGE SCALE GENOMIC DNA]</scope>
    <source>
        <strain evidence="10 11">XMNu-373</strain>
    </source>
</reference>
<name>A0A7K3M9D7_9ACTN</name>
<dbReference type="InterPro" id="IPR018050">
    <property type="entry name" value="Pmannose_isomerase-type1_CS"/>
</dbReference>
<dbReference type="PROSITE" id="PS00965">
    <property type="entry name" value="PMI_I_1"/>
    <property type="match status" value="1"/>
</dbReference>
<dbReference type="InterPro" id="IPR001250">
    <property type="entry name" value="Man6P_Isoase-1"/>
</dbReference>
<keyword evidence="6 10" id="KW-0413">Isomerase</keyword>
<dbReference type="SUPFAM" id="SSF51182">
    <property type="entry name" value="RmlC-like cupins"/>
    <property type="match status" value="1"/>
</dbReference>
<evidence type="ECO:0000256" key="5">
    <source>
        <dbReference type="ARBA" id="ARBA00022833"/>
    </source>
</evidence>
<keyword evidence="5 8" id="KW-0862">Zinc</keyword>
<dbReference type="PANTHER" id="PTHR10309:SF0">
    <property type="entry name" value="MANNOSE-6-PHOSPHATE ISOMERASE"/>
    <property type="match status" value="1"/>
</dbReference>
<dbReference type="NCBIfam" id="TIGR00218">
    <property type="entry name" value="manA"/>
    <property type="match status" value="1"/>
</dbReference>
<feature type="binding site" evidence="8">
    <location>
        <position position="132"/>
    </location>
    <ligand>
        <name>Zn(2+)</name>
        <dbReference type="ChEBI" id="CHEBI:29105"/>
    </ligand>
</feature>
<comment type="caution">
    <text evidence="10">The sequence shown here is derived from an EMBL/GenBank/DDBJ whole genome shotgun (WGS) entry which is preliminary data.</text>
</comment>
<keyword evidence="11" id="KW-1185">Reference proteome</keyword>
<dbReference type="Pfam" id="PF20511">
    <property type="entry name" value="PMI_typeI_cat"/>
    <property type="match status" value="1"/>
</dbReference>
<dbReference type="PRINTS" id="PR00714">
    <property type="entry name" value="MAN6PISMRASE"/>
</dbReference>
<evidence type="ECO:0000256" key="8">
    <source>
        <dbReference type="PIRSR" id="PIRSR001480-2"/>
    </source>
</evidence>
<evidence type="ECO:0000256" key="2">
    <source>
        <dbReference type="ARBA" id="ARBA00010772"/>
    </source>
</evidence>
<dbReference type="InterPro" id="IPR016305">
    <property type="entry name" value="Mannose-6-P_Isomerase"/>
</dbReference>
<keyword evidence="4 8" id="KW-0479">Metal-binding</keyword>
<feature type="active site" evidence="7">
    <location>
        <position position="272"/>
    </location>
</feature>
<feature type="binding site" evidence="8">
    <location>
        <position position="97"/>
    </location>
    <ligand>
        <name>Zn(2+)</name>
        <dbReference type="ChEBI" id="CHEBI:29105"/>
    </ligand>
</feature>